<dbReference type="GO" id="GO:0031119">
    <property type="term" value="P:tRNA pseudouridine synthesis"/>
    <property type="evidence" value="ECO:0007669"/>
    <property type="project" value="InterPro"/>
</dbReference>
<evidence type="ECO:0000256" key="13">
    <source>
        <dbReference type="ARBA" id="ARBA00068582"/>
    </source>
</evidence>
<evidence type="ECO:0000256" key="8">
    <source>
        <dbReference type="ARBA" id="ARBA00036943"/>
    </source>
</evidence>
<feature type="domain" description="Pseudouridine synthase I TruA alpha/beta" evidence="21">
    <location>
        <begin position="158"/>
        <end position="265"/>
    </location>
</feature>
<name>A0A6G1SNT9_9ACAR</name>
<evidence type="ECO:0000256" key="1">
    <source>
        <dbReference type="ARBA" id="ARBA00001166"/>
    </source>
</evidence>
<dbReference type="InterPro" id="IPR020094">
    <property type="entry name" value="TruA/RsuA/RluB/E/F_N"/>
</dbReference>
<dbReference type="EC" id="5.4.99.12" evidence="12"/>
<feature type="region of interest" description="Disordered" evidence="20">
    <location>
        <begin position="347"/>
        <end position="392"/>
    </location>
</feature>
<dbReference type="Pfam" id="PF01416">
    <property type="entry name" value="PseudoU_synth_1"/>
    <property type="match status" value="1"/>
</dbReference>
<accession>A0A6G1SNT9</accession>
<dbReference type="InterPro" id="IPR041708">
    <property type="entry name" value="PUS1/PUS2-like"/>
</dbReference>
<evidence type="ECO:0000256" key="16">
    <source>
        <dbReference type="ARBA" id="ARBA00080849"/>
    </source>
</evidence>
<keyword evidence="5" id="KW-0819">tRNA processing</keyword>
<comment type="catalytic activity">
    <reaction evidence="9">
        <text>uridine(38/39/40) in tRNA = pseudouridine(38/39/40) in tRNA</text>
        <dbReference type="Rhea" id="RHEA:22376"/>
        <dbReference type="Rhea" id="RHEA-COMP:10085"/>
        <dbReference type="Rhea" id="RHEA-COMP:10087"/>
        <dbReference type="ChEBI" id="CHEBI:65314"/>
        <dbReference type="ChEBI" id="CHEBI:65315"/>
        <dbReference type="EC" id="5.4.99.12"/>
    </reaction>
</comment>
<evidence type="ECO:0000256" key="12">
    <source>
        <dbReference type="ARBA" id="ARBA00066509"/>
    </source>
</evidence>
<evidence type="ECO:0000256" key="18">
    <source>
        <dbReference type="PIRSR" id="PIRSR641708-1"/>
    </source>
</evidence>
<evidence type="ECO:0000259" key="21">
    <source>
        <dbReference type="Pfam" id="PF01416"/>
    </source>
</evidence>
<comment type="subunit">
    <text evidence="11">Monomer. Forms a complex with RARG and the SRA1 RNA in the nucleus.</text>
</comment>
<comment type="function">
    <text evidence="10">Pseudouridylate synthase that catalyzes pseudouridylation of tRNAs and mRNAs. Acts on positions 27/28 in the anticodon stem and also positions 34 and 36 in the anticodon of an intron containing tRNA. Also catalyzes pseudouridylation of mRNAs: mediates pseudouridylation of mRNAs with the consensus sequence 5'-UGUAG-3'. Acts as a regulator of pre-mRNA splicing by mediating pseudouridylation of pre-mRNAs at locations associated with alternatively spliced regions. Pseudouridylation of pre-mRNAs near splice sites directly regulates mRNA splicing and mRNA 3'-end processing. Involved in regulation of nuclear receptor activity through pseudouridylation of SRA1 mRNA.</text>
</comment>
<feature type="compositionally biased region" description="Acidic residues" evidence="20">
    <location>
        <begin position="351"/>
        <end position="361"/>
    </location>
</feature>
<dbReference type="InterPro" id="IPR020097">
    <property type="entry name" value="PsdUridine_synth_TruA_a/b_dom"/>
</dbReference>
<evidence type="ECO:0000256" key="5">
    <source>
        <dbReference type="ARBA" id="ARBA00022694"/>
    </source>
</evidence>
<dbReference type="GO" id="GO:0003723">
    <property type="term" value="F:RNA binding"/>
    <property type="evidence" value="ECO:0007669"/>
    <property type="project" value="InterPro"/>
</dbReference>
<keyword evidence="6" id="KW-0413">Isomerase</keyword>
<comment type="subcellular location">
    <subcellularLocation>
        <location evidence="2">Nucleus</location>
    </subcellularLocation>
</comment>
<dbReference type="GO" id="GO:0005634">
    <property type="term" value="C:nucleus"/>
    <property type="evidence" value="ECO:0007669"/>
    <property type="project" value="UniProtKB-SubCell"/>
</dbReference>
<proteinExistence type="inferred from homology"/>
<dbReference type="EMBL" id="GGYP01006789">
    <property type="protein sequence ID" value="MDE51560.1"/>
    <property type="molecule type" value="Transcribed_RNA"/>
</dbReference>
<dbReference type="FunFam" id="3.30.70.580:FF:000002">
    <property type="entry name" value="tRNA pseudouridine synthase"/>
    <property type="match status" value="1"/>
</dbReference>
<feature type="active site" description="Nucleophile" evidence="18">
    <location>
        <position position="67"/>
    </location>
</feature>
<evidence type="ECO:0000256" key="6">
    <source>
        <dbReference type="ARBA" id="ARBA00023235"/>
    </source>
</evidence>
<dbReference type="InterPro" id="IPR020095">
    <property type="entry name" value="PsdUridine_synth_TruA_C"/>
</dbReference>
<evidence type="ECO:0000256" key="15">
    <source>
        <dbReference type="ARBA" id="ARBA00079087"/>
    </source>
</evidence>
<dbReference type="InterPro" id="IPR020103">
    <property type="entry name" value="PsdUridine_synth_cat_dom_sf"/>
</dbReference>
<dbReference type="NCBIfam" id="TIGR00071">
    <property type="entry name" value="hisT_truA"/>
    <property type="match status" value="1"/>
</dbReference>
<dbReference type="PANTHER" id="PTHR11142">
    <property type="entry name" value="PSEUDOURIDYLATE SYNTHASE"/>
    <property type="match status" value="1"/>
</dbReference>
<dbReference type="GO" id="GO:1990481">
    <property type="term" value="P:mRNA pseudouridine synthesis"/>
    <property type="evidence" value="ECO:0007669"/>
    <property type="project" value="TreeGrafter"/>
</dbReference>
<evidence type="ECO:0000313" key="22">
    <source>
        <dbReference type="EMBL" id="MDE51560.1"/>
    </source>
</evidence>
<dbReference type="Gene3D" id="3.30.70.580">
    <property type="entry name" value="Pseudouridine synthase I, catalytic domain, N-terminal subdomain"/>
    <property type="match status" value="1"/>
</dbReference>
<reference evidence="22" key="1">
    <citation type="submission" date="2018-10" db="EMBL/GenBank/DDBJ databases">
        <title>Transcriptome assembly of Aceria tosichella (Wheat curl mite) Type 2.</title>
        <authorList>
            <person name="Scully E.D."/>
            <person name="Geib S.M."/>
            <person name="Palmer N.A."/>
            <person name="Gupta A.K."/>
            <person name="Sarath G."/>
            <person name="Tatineni S."/>
        </authorList>
    </citation>
    <scope>NUCLEOTIDE SEQUENCE</scope>
    <source>
        <strain evidence="22">LincolnNE</strain>
    </source>
</reference>
<evidence type="ECO:0000256" key="9">
    <source>
        <dbReference type="ARBA" id="ARBA00052184"/>
    </source>
</evidence>
<dbReference type="PANTHER" id="PTHR11142:SF4">
    <property type="entry name" value="PSEUDOURIDYLATE SYNTHASE 1 HOMOLOG"/>
    <property type="match status" value="1"/>
</dbReference>
<evidence type="ECO:0000256" key="10">
    <source>
        <dbReference type="ARBA" id="ARBA00053709"/>
    </source>
</evidence>
<evidence type="ECO:0000256" key="17">
    <source>
        <dbReference type="ARBA" id="ARBA00081344"/>
    </source>
</evidence>
<dbReference type="InterPro" id="IPR001406">
    <property type="entry name" value="PsdUridine_synth_TruA"/>
</dbReference>
<evidence type="ECO:0000256" key="19">
    <source>
        <dbReference type="PIRSR" id="PIRSR641708-2"/>
    </source>
</evidence>
<keyword evidence="4" id="KW-0507">mRNA processing</keyword>
<evidence type="ECO:0000256" key="11">
    <source>
        <dbReference type="ARBA" id="ARBA00064589"/>
    </source>
</evidence>
<comment type="similarity">
    <text evidence="3">Belongs to the tRNA pseudouridine synthase TruA family.</text>
</comment>
<gene>
    <name evidence="22" type="primary">PUS1</name>
    <name evidence="22" type="ORF">g.10577</name>
</gene>
<evidence type="ECO:0000256" key="7">
    <source>
        <dbReference type="ARBA" id="ARBA00023242"/>
    </source>
</evidence>
<comment type="catalytic activity">
    <reaction evidence="1">
        <text>a uridine in mRNA = a pseudouridine in mRNA</text>
        <dbReference type="Rhea" id="RHEA:56644"/>
        <dbReference type="Rhea" id="RHEA-COMP:14658"/>
        <dbReference type="Rhea" id="RHEA-COMP:14659"/>
        <dbReference type="ChEBI" id="CHEBI:65314"/>
        <dbReference type="ChEBI" id="CHEBI:65315"/>
    </reaction>
</comment>
<feature type="binding site" evidence="19">
    <location>
        <position position="123"/>
    </location>
    <ligand>
        <name>substrate</name>
    </ligand>
</feature>
<comment type="catalytic activity">
    <reaction evidence="8">
        <text>a uridine in tRNA = a pseudouridine in tRNA</text>
        <dbReference type="Rhea" id="RHEA:54572"/>
        <dbReference type="Rhea" id="RHEA-COMP:13339"/>
        <dbReference type="Rhea" id="RHEA-COMP:13934"/>
        <dbReference type="ChEBI" id="CHEBI:65314"/>
        <dbReference type="ChEBI" id="CHEBI:65315"/>
    </reaction>
</comment>
<evidence type="ECO:0000256" key="14">
    <source>
        <dbReference type="ARBA" id="ARBA00075153"/>
    </source>
</evidence>
<keyword evidence="7" id="KW-0539">Nucleus</keyword>
<protein>
    <recommendedName>
        <fullName evidence="13">Pseudouridylate synthase 1 homolog</fullName>
        <ecNumber evidence="12">5.4.99.12</ecNumber>
    </recommendedName>
    <alternativeName>
        <fullName evidence="14">tRNA pseudouridine synthase 1</fullName>
    </alternativeName>
    <alternativeName>
        <fullName evidence="17">tRNA pseudouridine(38-40) synthase</fullName>
    </alternativeName>
    <alternativeName>
        <fullName evidence="15">tRNA pseudouridylate synthase I</fullName>
    </alternativeName>
    <alternativeName>
        <fullName evidence="16">tRNA-uridine isomerase I</fullName>
    </alternativeName>
</protein>
<evidence type="ECO:0000256" key="4">
    <source>
        <dbReference type="ARBA" id="ARBA00022664"/>
    </source>
</evidence>
<dbReference type="Gene3D" id="3.30.70.660">
    <property type="entry name" value="Pseudouridine synthase I, catalytic domain, C-terminal subdomain"/>
    <property type="match status" value="1"/>
</dbReference>
<evidence type="ECO:0000256" key="2">
    <source>
        <dbReference type="ARBA" id="ARBA00004123"/>
    </source>
</evidence>
<dbReference type="SUPFAM" id="SSF55120">
    <property type="entry name" value="Pseudouridine synthase"/>
    <property type="match status" value="1"/>
</dbReference>
<organism evidence="22">
    <name type="scientific">Aceria tosichella</name>
    <name type="common">wheat curl mite</name>
    <dbReference type="NCBI Taxonomy" id="561515"/>
    <lineage>
        <taxon>Eukaryota</taxon>
        <taxon>Metazoa</taxon>
        <taxon>Ecdysozoa</taxon>
        <taxon>Arthropoda</taxon>
        <taxon>Chelicerata</taxon>
        <taxon>Arachnida</taxon>
        <taxon>Acari</taxon>
        <taxon>Acariformes</taxon>
        <taxon>Trombidiformes</taxon>
        <taxon>Prostigmata</taxon>
        <taxon>Eupodina</taxon>
        <taxon>Eriophyoidea</taxon>
        <taxon>Eriophyidae</taxon>
        <taxon>Eriophyinae</taxon>
        <taxon>Aceriini</taxon>
        <taxon>Aceria</taxon>
    </lineage>
</organism>
<dbReference type="AlphaFoldDB" id="A0A6G1SNT9"/>
<evidence type="ECO:0000256" key="3">
    <source>
        <dbReference type="ARBA" id="ARBA00009375"/>
    </source>
</evidence>
<sequence>MTSKIRLRRFCLMLSYCGKQYSGMQRNPGATTIEECLLKALRDSDFITDEHYARPQLIYFQRAARTDKHVSAIRQIVSLKIKESIKDQLDAVNNHLPADIRLMGAKRVTGSFDAKNFCDARTYSYLMPSFALCPLSEVTKESYKVTPEVLKLFNETLKGYEGTHVFHNFTQGKKFKDDSAARVIRFMNCSEPFYPCNQNELEFVVVRVKGQSFMMHQIRKMIGLAIAVMKGFATEEHIRKSMEAPYMDIPKAPGLGLMLEEVHFDTYNRKFGGDGHHEPIEWEAQNDAIENFKNEHIYPVVVETELKEKSMLTWLQTLALHSYGTNSACLPDKSDLQTILASNKTIHDTNEDAGEETNTADDDCHAKKRVKLETSETTEQISDSKMTGEQIA</sequence>
<dbReference type="GO" id="GO:0006397">
    <property type="term" value="P:mRNA processing"/>
    <property type="evidence" value="ECO:0007669"/>
    <property type="project" value="UniProtKB-KW"/>
</dbReference>
<dbReference type="FunFam" id="3.30.70.660:FF:000002">
    <property type="entry name" value="tRNA pseudouridine synthase"/>
    <property type="match status" value="1"/>
</dbReference>
<dbReference type="GO" id="GO:0160147">
    <property type="term" value="F:tRNA pseudouridine(38-40) synthase activity"/>
    <property type="evidence" value="ECO:0007669"/>
    <property type="project" value="UniProtKB-EC"/>
</dbReference>
<dbReference type="CDD" id="cd02568">
    <property type="entry name" value="PseudoU_synth_PUS1_PUS2"/>
    <property type="match status" value="1"/>
</dbReference>
<feature type="compositionally biased region" description="Polar residues" evidence="20">
    <location>
        <begin position="375"/>
        <end position="392"/>
    </location>
</feature>
<evidence type="ECO:0000256" key="20">
    <source>
        <dbReference type="SAM" id="MobiDB-lite"/>
    </source>
</evidence>